<dbReference type="InterPro" id="IPR005746">
    <property type="entry name" value="Thioredoxin"/>
</dbReference>
<evidence type="ECO:0000256" key="2">
    <source>
        <dbReference type="ARBA" id="ARBA00022946"/>
    </source>
</evidence>
<evidence type="ECO:0000256" key="6">
    <source>
        <dbReference type="ARBA" id="ARBA00038056"/>
    </source>
</evidence>
<dbReference type="RefSeq" id="WP_225237838.1">
    <property type="nucleotide sequence ID" value="NZ_JAHYBX010000001.1"/>
</dbReference>
<dbReference type="NCBIfam" id="TIGR01068">
    <property type="entry name" value="thioredoxin"/>
    <property type="match status" value="1"/>
</dbReference>
<sequence length="109" mass="11949">MSKNIIKATDASFEADVLQAPGVVLVDFWAEWCGPCRALAPILDGLADEYPEIRVVKVNSDENRAVSEQCKVRGLPSLLLFVDGVERERVLGLTSKTRLAALVDQHLEA</sequence>
<evidence type="ECO:0000313" key="10">
    <source>
        <dbReference type="EMBL" id="MCA1855497.1"/>
    </source>
</evidence>
<evidence type="ECO:0000259" key="9">
    <source>
        <dbReference type="PROSITE" id="PS51352"/>
    </source>
</evidence>
<dbReference type="Gene3D" id="3.40.30.10">
    <property type="entry name" value="Glutaredoxin"/>
    <property type="match status" value="1"/>
</dbReference>
<proteinExistence type="inferred from homology"/>
<dbReference type="InterPro" id="IPR036249">
    <property type="entry name" value="Thioredoxin-like_sf"/>
</dbReference>
<protein>
    <recommendedName>
        <fullName evidence="7 8">Thioredoxin</fullName>
    </recommendedName>
</protein>
<evidence type="ECO:0000313" key="11">
    <source>
        <dbReference type="Proteomes" id="UP001198602"/>
    </source>
</evidence>
<dbReference type="PIRSF" id="PIRSF000077">
    <property type="entry name" value="Thioredoxin"/>
    <property type="match status" value="1"/>
</dbReference>
<keyword evidence="5" id="KW-0676">Redox-active center</keyword>
<dbReference type="SUPFAM" id="SSF52833">
    <property type="entry name" value="Thioredoxin-like"/>
    <property type="match status" value="1"/>
</dbReference>
<dbReference type="CDD" id="cd02947">
    <property type="entry name" value="TRX_family"/>
    <property type="match status" value="1"/>
</dbReference>
<evidence type="ECO:0000256" key="5">
    <source>
        <dbReference type="ARBA" id="ARBA00023284"/>
    </source>
</evidence>
<dbReference type="PROSITE" id="PS00194">
    <property type="entry name" value="THIOREDOXIN_1"/>
    <property type="match status" value="1"/>
</dbReference>
<comment type="similarity">
    <text evidence="6">Belongs to the thioredoxin family. Plant M-type subfamily.</text>
</comment>
<keyword evidence="4" id="KW-1015">Disulfide bond</keyword>
<dbReference type="PANTHER" id="PTHR45663:SF42">
    <property type="entry name" value="THIOREDOXIN M5, CHLOROPLASTIC"/>
    <property type="match status" value="1"/>
</dbReference>
<keyword evidence="1" id="KW-0813">Transport</keyword>
<comment type="caution">
    <text evidence="10">The sequence shown here is derived from an EMBL/GenBank/DDBJ whole genome shotgun (WGS) entry which is preliminary data.</text>
</comment>
<dbReference type="EMBL" id="JAHYBX010000001">
    <property type="protein sequence ID" value="MCA1855497.1"/>
    <property type="molecule type" value="Genomic_DNA"/>
</dbReference>
<evidence type="ECO:0000256" key="7">
    <source>
        <dbReference type="NCBIfam" id="TIGR01068"/>
    </source>
</evidence>
<accession>A0ABS7Y752</accession>
<dbReference type="Proteomes" id="UP001198602">
    <property type="component" value="Unassembled WGS sequence"/>
</dbReference>
<reference evidence="10 11" key="1">
    <citation type="submission" date="2021-07" db="EMBL/GenBank/DDBJ databases">
        <title>Characterization of Violacein-producing bacteria and related species.</title>
        <authorList>
            <person name="Wilson H.S."/>
            <person name="De Leon M.E."/>
        </authorList>
    </citation>
    <scope>NUCLEOTIDE SEQUENCE [LARGE SCALE GENOMIC DNA]</scope>
    <source>
        <strain evidence="10 11">HSC-2F05</strain>
    </source>
</reference>
<evidence type="ECO:0000256" key="1">
    <source>
        <dbReference type="ARBA" id="ARBA00022448"/>
    </source>
</evidence>
<evidence type="ECO:0000256" key="4">
    <source>
        <dbReference type="ARBA" id="ARBA00023157"/>
    </source>
</evidence>
<dbReference type="InterPro" id="IPR017937">
    <property type="entry name" value="Thioredoxin_CS"/>
</dbReference>
<keyword evidence="3" id="KW-0249">Electron transport</keyword>
<evidence type="ECO:0000256" key="3">
    <source>
        <dbReference type="ARBA" id="ARBA00022982"/>
    </source>
</evidence>
<dbReference type="PANTHER" id="PTHR45663">
    <property type="entry name" value="GEO12009P1"/>
    <property type="match status" value="1"/>
</dbReference>
<dbReference type="PRINTS" id="PR00421">
    <property type="entry name" value="THIOREDOXIN"/>
</dbReference>
<gene>
    <name evidence="10" type="primary">trxA</name>
    <name evidence="10" type="ORF">LE190_06095</name>
</gene>
<keyword evidence="11" id="KW-1185">Reference proteome</keyword>
<name>A0ABS7Y752_9BURK</name>
<dbReference type="PROSITE" id="PS51352">
    <property type="entry name" value="THIOREDOXIN_2"/>
    <property type="match status" value="1"/>
</dbReference>
<keyword evidence="2" id="KW-0809">Transit peptide</keyword>
<organism evidence="10 11">
    <name type="scientific">Massilia hydrophila</name>
    <dbReference type="NCBI Taxonomy" id="3044279"/>
    <lineage>
        <taxon>Bacteria</taxon>
        <taxon>Pseudomonadati</taxon>
        <taxon>Pseudomonadota</taxon>
        <taxon>Betaproteobacteria</taxon>
        <taxon>Burkholderiales</taxon>
        <taxon>Oxalobacteraceae</taxon>
        <taxon>Telluria group</taxon>
        <taxon>Massilia</taxon>
    </lineage>
</organism>
<evidence type="ECO:0000256" key="8">
    <source>
        <dbReference type="PIRNR" id="PIRNR000077"/>
    </source>
</evidence>
<dbReference type="Pfam" id="PF00085">
    <property type="entry name" value="Thioredoxin"/>
    <property type="match status" value="1"/>
</dbReference>
<feature type="domain" description="Thioredoxin" evidence="9">
    <location>
        <begin position="2"/>
        <end position="108"/>
    </location>
</feature>
<dbReference type="InterPro" id="IPR013766">
    <property type="entry name" value="Thioredoxin_domain"/>
</dbReference>